<gene>
    <name evidence="8" type="primary">virB4</name>
    <name evidence="8" type="ORF">NCTC12872_02036</name>
</gene>
<dbReference type="EMBL" id="UGTA01000002">
    <property type="protein sequence ID" value="SUB76408.1"/>
    <property type="molecule type" value="Genomic_DNA"/>
</dbReference>
<evidence type="ECO:0000256" key="3">
    <source>
        <dbReference type="ARBA" id="ARBA00022840"/>
    </source>
</evidence>
<keyword evidence="2" id="KW-0547">Nucleotide-binding</keyword>
<dbReference type="SUPFAM" id="SSF52540">
    <property type="entry name" value="P-loop containing nucleoside triphosphate hydrolases"/>
    <property type="match status" value="1"/>
</dbReference>
<evidence type="ECO:0000256" key="6">
    <source>
        <dbReference type="SAM" id="Phobius"/>
    </source>
</evidence>
<dbReference type="PANTHER" id="PTHR30121:SF12">
    <property type="entry name" value="TYPE IV SECRETION SYSTEM PROTEIN CAGE"/>
    <property type="match status" value="1"/>
</dbReference>
<dbReference type="InterPro" id="IPR027417">
    <property type="entry name" value="P-loop_NTPase"/>
</dbReference>
<dbReference type="NCBIfam" id="NF010404">
    <property type="entry name" value="PRK13830.1"/>
    <property type="match status" value="1"/>
</dbReference>
<evidence type="ECO:0000259" key="7">
    <source>
        <dbReference type="SMART" id="SM00382"/>
    </source>
</evidence>
<keyword evidence="6" id="KW-0812">Transmembrane</keyword>
<dbReference type="Pfam" id="PF03135">
    <property type="entry name" value="CagE_TrbE_VirB"/>
    <property type="match status" value="1"/>
</dbReference>
<dbReference type="AlphaFoldDB" id="A0A379DEJ5"/>
<comment type="similarity">
    <text evidence="1">Belongs to the TrbE/VirB4 family.</text>
</comment>
<dbReference type="NCBIfam" id="TIGR00929">
    <property type="entry name" value="VirB4_CagE"/>
    <property type="match status" value="1"/>
</dbReference>
<dbReference type="InterPro" id="IPR051162">
    <property type="entry name" value="T4SS_component"/>
</dbReference>
<keyword evidence="3" id="KW-0067">ATP-binding</keyword>
<dbReference type="InterPro" id="IPR018145">
    <property type="entry name" value="CagE_TrbE_VirB_cntrl_dom"/>
</dbReference>
<proteinExistence type="inferred from homology"/>
<protein>
    <recommendedName>
        <fullName evidence="5">Type IV secretion system protein virB4</fullName>
    </recommendedName>
</protein>
<name>A0A379DEJ5_9PAST</name>
<dbReference type="InterPro" id="IPR004346">
    <property type="entry name" value="CagE_TrbE_VirB"/>
</dbReference>
<evidence type="ECO:0000256" key="4">
    <source>
        <dbReference type="ARBA" id="ARBA00023026"/>
    </source>
</evidence>
<dbReference type="Gene3D" id="3.40.50.300">
    <property type="entry name" value="P-loop containing nucleotide triphosphate hydrolases"/>
    <property type="match status" value="2"/>
</dbReference>
<dbReference type="PANTHER" id="PTHR30121">
    <property type="entry name" value="UNCHARACTERIZED PROTEIN YJGR-RELATED"/>
    <property type="match status" value="1"/>
</dbReference>
<dbReference type="Pfam" id="PF19044">
    <property type="entry name" value="P-loop_TraG"/>
    <property type="match status" value="1"/>
</dbReference>
<dbReference type="OrthoDB" id="9816422at2"/>
<dbReference type="GO" id="GO:0005524">
    <property type="term" value="F:ATP binding"/>
    <property type="evidence" value="ECO:0007669"/>
    <property type="project" value="UniProtKB-KW"/>
</dbReference>
<dbReference type="RefSeq" id="WP_115316489.1">
    <property type="nucleotide sequence ID" value="NZ_LWIF01000002.1"/>
</dbReference>
<evidence type="ECO:0000256" key="5">
    <source>
        <dbReference type="ARBA" id="ARBA00023635"/>
    </source>
</evidence>
<keyword evidence="6" id="KW-1133">Transmembrane helix</keyword>
<reference evidence="8 9" key="1">
    <citation type="submission" date="2018-06" db="EMBL/GenBank/DDBJ databases">
        <authorList>
            <consortium name="Pathogen Informatics"/>
            <person name="Doyle S."/>
        </authorList>
    </citation>
    <scope>NUCLEOTIDE SEQUENCE [LARGE SCALE GENOMIC DNA]</scope>
    <source>
        <strain evidence="8 9">NCTC12872</strain>
    </source>
</reference>
<dbReference type="SMART" id="SM00382">
    <property type="entry name" value="AAA"/>
    <property type="match status" value="1"/>
</dbReference>
<feature type="transmembrane region" description="Helical" evidence="6">
    <location>
        <begin position="6"/>
        <end position="29"/>
    </location>
</feature>
<accession>A0A379DEJ5</accession>
<keyword evidence="4" id="KW-0843">Virulence</keyword>
<organism evidence="8 9">
    <name type="scientific">Phocoenobacter uteri</name>
    <dbReference type="NCBI Taxonomy" id="146806"/>
    <lineage>
        <taxon>Bacteria</taxon>
        <taxon>Pseudomonadati</taxon>
        <taxon>Pseudomonadota</taxon>
        <taxon>Gammaproteobacteria</taxon>
        <taxon>Pasteurellales</taxon>
        <taxon>Pasteurellaceae</taxon>
        <taxon>Phocoenobacter</taxon>
    </lineage>
</organism>
<sequence length="850" mass="96127">MNDINITTITIVISMIGILILVLLMIQLVESNKQIKLSKYRHKDEGFVDLLNYSAMVDDGIIINKNGSFMAAWEYRGIDSASATVQERNAMSARINLAISKLGSGWMFHIDSYRTESASYPNPGQSYFPDEVSNAMDEERRRIFQHIGNLYESSFVLTVTYTPPRTAEQKFSDLMFDDDKEELSNKQKTISLLTKFKKDIADLESSLSTAFSLNRLKGIKKVTEEGKNITHDSFLSWLQFCITGKHQPIQLPDNPIYLDKLIGAQEFIGGVIPKIGDQFIQVVAIDGFPSESSPGILNKLAQYPTIYRWSSRFIFMDQFEAEALLEKYRKKWKQKTRGFFDQMFNTNTGKVDQDALAMVQDADDALAETKQGIISQGFLTTTIILMSSNRQRIEDDARAISKEISSLGFNARIETINTIEAYLGSLPGHGFENIRRPIVHTLNFADMIPTSSIWTGSENAPCPLFPANSPALMHCVTTGYSPFRLNLHVGDVGHTLIFGPTGAGKSTLLATIAAQFRRYPKASIFAFDKGMSMYPLTKACGGDHFELGNSDNSILAFCPLQYLDTASDRAWAATWIEEILNLNDLNVSIEMRIQISSTLMNMYENNNHTMTDFKNLIQDNKIRDAINDYTIEGQMGSIFDAEKDNLSISNFMCFEVEELMRLQPRFAVPVLQYIFRRIEIALKGQPGLIILDEAWLMLSHEMFKEKIREWFKVLRKANTTVVLATQSLADASRSSIFDTLLESTPTKIFLPNPNALVEETAAIYKNMGLNIRQIEILANSRPKHDYYYSSPKGHRLFNLALGKLQLAFVGSSDKDSIATIKKLEAKHGEDWINAWLFEKNISLQHYQNYN</sequence>
<dbReference type="InterPro" id="IPR043964">
    <property type="entry name" value="P-loop_TraG"/>
</dbReference>
<dbReference type="Proteomes" id="UP000255417">
    <property type="component" value="Unassembled WGS sequence"/>
</dbReference>
<dbReference type="CDD" id="cd00267">
    <property type="entry name" value="ABC_ATPase"/>
    <property type="match status" value="1"/>
</dbReference>
<feature type="domain" description="AAA+ ATPase" evidence="7">
    <location>
        <begin position="491"/>
        <end position="746"/>
    </location>
</feature>
<keyword evidence="9" id="KW-1185">Reference proteome</keyword>
<evidence type="ECO:0000256" key="2">
    <source>
        <dbReference type="ARBA" id="ARBA00022741"/>
    </source>
</evidence>
<keyword evidence="6" id="KW-0472">Membrane</keyword>
<evidence type="ECO:0000256" key="1">
    <source>
        <dbReference type="ARBA" id="ARBA00006512"/>
    </source>
</evidence>
<evidence type="ECO:0000313" key="9">
    <source>
        <dbReference type="Proteomes" id="UP000255417"/>
    </source>
</evidence>
<evidence type="ECO:0000313" key="8">
    <source>
        <dbReference type="EMBL" id="SUB76408.1"/>
    </source>
</evidence>
<dbReference type="InterPro" id="IPR003593">
    <property type="entry name" value="AAA+_ATPase"/>
</dbReference>